<dbReference type="InterPro" id="IPR036366">
    <property type="entry name" value="PGBDSf"/>
</dbReference>
<gene>
    <name evidence="3" type="ORF">E4665_08135</name>
</gene>
<dbReference type="InterPro" id="IPR036365">
    <property type="entry name" value="PGBD-like_sf"/>
</dbReference>
<organism evidence="3 4">
    <name type="scientific">Sporolactobacillus shoreae</name>
    <dbReference type="NCBI Taxonomy" id="1465501"/>
    <lineage>
        <taxon>Bacteria</taxon>
        <taxon>Bacillati</taxon>
        <taxon>Bacillota</taxon>
        <taxon>Bacilli</taxon>
        <taxon>Bacillales</taxon>
        <taxon>Sporolactobacillaceae</taxon>
        <taxon>Sporolactobacillus</taxon>
    </lineage>
</organism>
<sequence length="282" mass="30890">MKAIDCATKLNKENIEGLKASGVQVIGRYLGPESSWKAMNRSEASSILSAGLSLFSIWETNPVRHAYFTGAQGEKDAKSAALFASGIGQPAATPIYFTVDYDAAAHEMDSIIDYFRRIKSVIGKYKTGAYGSFSVVEALARSGAADYYYQTYAWSSGKLSRRAHIYQHDNGRALAGITVDYDRILDPSSTWNRSAAKRAAIPLIEKPPEKSDSDTQAAIVPYPGLIHLGSRGKDVMRIQRVVRVTADGMFGPITERAVRSYQKHHGLEADGIVGPKTWNVMF</sequence>
<dbReference type="SUPFAM" id="SSF51445">
    <property type="entry name" value="(Trans)glycosidases"/>
    <property type="match status" value="1"/>
</dbReference>
<dbReference type="SUPFAM" id="SSF47090">
    <property type="entry name" value="PGBD-like"/>
    <property type="match status" value="1"/>
</dbReference>
<dbReference type="Pfam" id="PF08924">
    <property type="entry name" value="Rv2525c_GlyHyd-like"/>
    <property type="match status" value="1"/>
</dbReference>
<dbReference type="Gene3D" id="1.10.101.10">
    <property type="entry name" value="PGBD-like superfamily/PGBD"/>
    <property type="match status" value="1"/>
</dbReference>
<name>A0A4Z0GPC0_9BACL</name>
<dbReference type="InterPro" id="IPR002477">
    <property type="entry name" value="Peptidoglycan-bd-like"/>
</dbReference>
<evidence type="ECO:0000259" key="1">
    <source>
        <dbReference type="Pfam" id="PF01471"/>
    </source>
</evidence>
<dbReference type="Pfam" id="PF01471">
    <property type="entry name" value="PG_binding_1"/>
    <property type="match status" value="1"/>
</dbReference>
<dbReference type="EMBL" id="SRJD01000007">
    <property type="protein sequence ID" value="TGA98481.1"/>
    <property type="molecule type" value="Genomic_DNA"/>
</dbReference>
<evidence type="ECO:0000259" key="2">
    <source>
        <dbReference type="Pfam" id="PF08924"/>
    </source>
</evidence>
<feature type="domain" description="Peptidoglycan binding-like" evidence="1">
    <location>
        <begin position="245"/>
        <end position="281"/>
    </location>
</feature>
<protein>
    <submittedName>
        <fullName evidence="3">DUF1906 domain-containing protein</fullName>
    </submittedName>
</protein>
<evidence type="ECO:0000313" key="4">
    <source>
        <dbReference type="Proteomes" id="UP000298347"/>
    </source>
</evidence>
<evidence type="ECO:0000313" key="3">
    <source>
        <dbReference type="EMBL" id="TGA98481.1"/>
    </source>
</evidence>
<keyword evidence="4" id="KW-1185">Reference proteome</keyword>
<dbReference type="RefSeq" id="WP_135348291.1">
    <property type="nucleotide sequence ID" value="NZ_SRJD01000007.1"/>
</dbReference>
<feature type="domain" description="Rv2525c-like glycoside hydrolase-like" evidence="2">
    <location>
        <begin position="18"/>
        <end position="172"/>
    </location>
</feature>
<dbReference type="Proteomes" id="UP000298347">
    <property type="component" value="Unassembled WGS sequence"/>
</dbReference>
<dbReference type="OrthoDB" id="1795295at2"/>
<dbReference type="AlphaFoldDB" id="A0A4Z0GPC0"/>
<proteinExistence type="predicted"/>
<reference evidence="3 4" key="1">
    <citation type="journal article" date="2015" name="Int. J. Syst. Evol. Microbiol.">
        <title>Sporolactobacillus shoreae sp. nov. and Sporolactobacillus spathodeae sp. nov., two spore-forming lactic acid bacteria isolated from tree barks in Thailand.</title>
        <authorList>
            <person name="Thamacharoensuk T."/>
            <person name="Kitahara M."/>
            <person name="Ohkuma M."/>
            <person name="Thongchul N."/>
            <person name="Tanasupawat S."/>
        </authorList>
    </citation>
    <scope>NUCLEOTIDE SEQUENCE [LARGE SCALE GENOMIC DNA]</scope>
    <source>
        <strain evidence="3 4">BK92</strain>
    </source>
</reference>
<dbReference type="InterPro" id="IPR017853">
    <property type="entry name" value="GH"/>
</dbReference>
<accession>A0A4Z0GPC0</accession>
<dbReference type="Gene3D" id="3.20.20.80">
    <property type="entry name" value="Glycosidases"/>
    <property type="match status" value="1"/>
</dbReference>
<comment type="caution">
    <text evidence="3">The sequence shown here is derived from an EMBL/GenBank/DDBJ whole genome shotgun (WGS) entry which is preliminary data.</text>
</comment>
<dbReference type="InterPro" id="IPR015020">
    <property type="entry name" value="Rv2525c-like_Glyco_Hydro-like"/>
</dbReference>